<dbReference type="AlphaFoldDB" id="A0A438PSP6"/>
<comment type="caution">
    <text evidence="2">The sequence shown here is derived from an EMBL/GenBank/DDBJ whole genome shotgun (WGS) entry which is preliminary data.</text>
</comment>
<name>A0A438PSP6_HELPX</name>
<dbReference type="RefSeq" id="WP_127923631.1">
    <property type="nucleotide sequence ID" value="NZ_RJEO01000012.1"/>
</dbReference>
<dbReference type="PANTHER" id="PTHR44086">
    <property type="entry name" value="THIOSULFATE SULFURTRANSFERASE RDL2, MITOCHONDRIAL-RELATED"/>
    <property type="match status" value="1"/>
</dbReference>
<dbReference type="SUPFAM" id="SSF52821">
    <property type="entry name" value="Rhodanese/Cell cycle control phosphatase"/>
    <property type="match status" value="1"/>
</dbReference>
<dbReference type="GO" id="GO:0004792">
    <property type="term" value="F:thiosulfate-cyanide sulfurtransferase activity"/>
    <property type="evidence" value="ECO:0007669"/>
    <property type="project" value="TreeGrafter"/>
</dbReference>
<dbReference type="PROSITE" id="PS50206">
    <property type="entry name" value="RHODANESE_3"/>
    <property type="match status" value="1"/>
</dbReference>
<dbReference type="Gene3D" id="3.40.250.10">
    <property type="entry name" value="Rhodanese-like domain"/>
    <property type="match status" value="1"/>
</dbReference>
<dbReference type="Proteomes" id="UP000288766">
    <property type="component" value="Unassembled WGS sequence"/>
</dbReference>
<dbReference type="InterPro" id="IPR036873">
    <property type="entry name" value="Rhodanese-like_dom_sf"/>
</dbReference>
<accession>A0A438PSP6</accession>
<evidence type="ECO:0000259" key="1">
    <source>
        <dbReference type="PROSITE" id="PS50206"/>
    </source>
</evidence>
<dbReference type="CDD" id="cd00158">
    <property type="entry name" value="RHOD"/>
    <property type="match status" value="1"/>
</dbReference>
<dbReference type="PANTHER" id="PTHR44086:SF13">
    <property type="entry name" value="THIOSULFATE SULFURTRANSFERASE PSPE"/>
    <property type="match status" value="1"/>
</dbReference>
<proteinExistence type="predicted"/>
<gene>
    <name evidence="2" type="ORF">ECC12_05255</name>
</gene>
<feature type="domain" description="Rhodanese" evidence="1">
    <location>
        <begin position="13"/>
        <end position="102"/>
    </location>
</feature>
<evidence type="ECO:0000313" key="2">
    <source>
        <dbReference type="EMBL" id="RVY28515.1"/>
    </source>
</evidence>
<reference evidence="2 3" key="1">
    <citation type="submission" date="2018-10" db="EMBL/GenBank/DDBJ databases">
        <title>Genetic determinants and prediction of antibiotic resistance phenotypes in Helicobacter pylori.</title>
        <authorList>
            <person name="Wagner K."/>
        </authorList>
    </citation>
    <scope>NUCLEOTIDE SEQUENCE [LARGE SCALE GENOMIC DNA]</scope>
    <source>
        <strain evidence="2 3">ZH15</strain>
    </source>
</reference>
<sequence length="126" mass="14719">MLEDYAISLEEVNFNDFIVVDVRELDEYEELHLPNATLISVNDQEKLADFLSQHKDQKVLLHCRAGRRALDAAKSMHELGYTPYYLEGNVYDFEKYGFRMVYDDTCDKKTRHEGDCMGAFSKNRPL</sequence>
<dbReference type="InterPro" id="IPR001763">
    <property type="entry name" value="Rhodanese-like_dom"/>
</dbReference>
<dbReference type="EMBL" id="RJEO01000012">
    <property type="protein sequence ID" value="RVY28515.1"/>
    <property type="molecule type" value="Genomic_DNA"/>
</dbReference>
<dbReference type="Pfam" id="PF00581">
    <property type="entry name" value="Rhodanese"/>
    <property type="match status" value="1"/>
</dbReference>
<organism evidence="2 3">
    <name type="scientific">Helicobacter pylori</name>
    <name type="common">Campylobacter pylori</name>
    <dbReference type="NCBI Taxonomy" id="210"/>
    <lineage>
        <taxon>Bacteria</taxon>
        <taxon>Pseudomonadati</taxon>
        <taxon>Campylobacterota</taxon>
        <taxon>Epsilonproteobacteria</taxon>
        <taxon>Campylobacterales</taxon>
        <taxon>Helicobacteraceae</taxon>
        <taxon>Helicobacter</taxon>
    </lineage>
</organism>
<protein>
    <submittedName>
        <fullName evidence="2">Rhodanese-like domain-containing protein</fullName>
    </submittedName>
</protein>
<evidence type="ECO:0000313" key="3">
    <source>
        <dbReference type="Proteomes" id="UP000288766"/>
    </source>
</evidence>
<dbReference type="SMART" id="SM00450">
    <property type="entry name" value="RHOD"/>
    <property type="match status" value="1"/>
</dbReference>